<dbReference type="FunFam" id="1.25.40.10:FF:000343">
    <property type="entry name" value="Pentatricopeptide repeat-containing protein At3g58590"/>
    <property type="match status" value="1"/>
</dbReference>
<dbReference type="InterPro" id="IPR011990">
    <property type="entry name" value="TPR-like_helical_dom_sf"/>
</dbReference>
<accession>A0A1U7ZMW6</accession>
<dbReference type="FunFam" id="1.25.40.10:FF:000682">
    <property type="entry name" value="Pentatricopeptide repeat-containing protein At3g16610"/>
    <property type="match status" value="1"/>
</dbReference>
<proteinExistence type="predicted"/>
<dbReference type="GeneID" id="104594474"/>
<dbReference type="NCBIfam" id="TIGR00756">
    <property type="entry name" value="PPR"/>
    <property type="match status" value="8"/>
</dbReference>
<dbReference type="FunFam" id="1.25.40.10:FF:000090">
    <property type="entry name" value="Pentatricopeptide repeat-containing protein, chloroplastic"/>
    <property type="match status" value="1"/>
</dbReference>
<dbReference type="AlphaFoldDB" id="A0A1U7ZMW6"/>
<protein>
    <submittedName>
        <fullName evidence="2">Pentatricopeptide repeat-containing protein At2g40720</fullName>
    </submittedName>
</protein>
<dbReference type="FunFam" id="1.25.40.10:FF:000073">
    <property type="entry name" value="Pentatricopeptide repeat-containing protein chloroplastic"/>
    <property type="match status" value="1"/>
</dbReference>
<dbReference type="Gene3D" id="1.25.40.10">
    <property type="entry name" value="Tetratricopeptide repeat domain"/>
    <property type="match status" value="6"/>
</dbReference>
<organism evidence="1 2">
    <name type="scientific">Nelumbo nucifera</name>
    <name type="common">Sacred lotus</name>
    <dbReference type="NCBI Taxonomy" id="4432"/>
    <lineage>
        <taxon>Eukaryota</taxon>
        <taxon>Viridiplantae</taxon>
        <taxon>Streptophyta</taxon>
        <taxon>Embryophyta</taxon>
        <taxon>Tracheophyta</taxon>
        <taxon>Spermatophyta</taxon>
        <taxon>Magnoliopsida</taxon>
        <taxon>Proteales</taxon>
        <taxon>Nelumbonaceae</taxon>
        <taxon>Nelumbo</taxon>
    </lineage>
</organism>
<dbReference type="Proteomes" id="UP000189703">
    <property type="component" value="Unplaced"/>
</dbReference>
<evidence type="ECO:0000313" key="1">
    <source>
        <dbReference type="Proteomes" id="UP000189703"/>
    </source>
</evidence>
<dbReference type="GO" id="GO:0009451">
    <property type="term" value="P:RNA modification"/>
    <property type="evidence" value="ECO:0007669"/>
    <property type="project" value="InterPro"/>
</dbReference>
<dbReference type="OrthoDB" id="1887476at2759"/>
<dbReference type="Pfam" id="PF13041">
    <property type="entry name" value="PPR_2"/>
    <property type="match status" value="3"/>
</dbReference>
<dbReference type="InterPro" id="IPR046848">
    <property type="entry name" value="E_motif"/>
</dbReference>
<dbReference type="Pfam" id="PF01535">
    <property type="entry name" value="PPR"/>
    <property type="match status" value="7"/>
</dbReference>
<dbReference type="KEGG" id="nnu:104594474"/>
<dbReference type="PANTHER" id="PTHR47926:SF452">
    <property type="entry name" value="PENTATRICOPEPTIDE REPEAT-CONTAINING PROTEIN"/>
    <property type="match status" value="1"/>
</dbReference>
<reference evidence="2" key="1">
    <citation type="submission" date="2025-08" db="UniProtKB">
        <authorList>
            <consortium name="RefSeq"/>
        </authorList>
    </citation>
    <scope>IDENTIFICATION</scope>
</reference>
<dbReference type="FunFam" id="1.25.40.10:FF:000285">
    <property type="entry name" value="Pentatricopeptide repeat-containing protein, chloroplastic"/>
    <property type="match status" value="1"/>
</dbReference>
<sequence length="870" mass="96387">MHFNRLLCRRFSNVTQSVLSSSSLVNARIRAFVQQGLYSEALQLLYSNNYQSNSNSSPSSHSSPIPDKFTFPSLLKACAALSDIRNGRQIHAAIIALGLQFDPYIATSLINMYVKCGSISSASQVFAAISESEVEASVRDVSLWNSIIDGYFRFGRIDDGLFQFRRMQSLGVRPDAYSLSILLGICNNPSNLAEGTQIHAYILARNMFGNDPFLQSALINMYSKCHRPLEAWMVFDMLEDKTNVVIWNAMIGGFCENELWEKSLEYFALVKKENFRLGSSTVSSVLSACSQGEYTDFGRQVHCDAIKMGLEGHPYVCTSLLTMYARCGLIEDSEEIFNHILDREIELWNAMISAYIINDCIEQALDAYKEMRLLGLTTDSFTISNILSACSLLDLYDLGRNIHGELIKRSVQSSVAVQSALLTMYAKCGSTEDACSVFSSIEKKDTVSWCSMMSGLCQNGKFEEALNFFSGMVGEGIKPDSVLMATVVNACVGLENVELGCGFHGFIIKGGMVSDVFVGSALIDVYSKCGLPDKAESIFSDMPHKNLVAWNSLITCYCRNNLPGLVISLFPQILQYGLTPNSVSIANTLVAVSSIAILIKGKALHAYQLRLGIQSDLHVGNALIDMYIKCGCLTYAQRIFESMPMRNIITWNSMVGGYGSHGEGSKAIELFDDMQGLGVLPDEVTFLALISSCSHSGLTEEGLCLFQSMKRDYAIEPRMEHYVNMVDLWGRAGHLTEAYGFIQSMPIEPDMSVWLCLLSACRAHGNIELGEIAASNLLKMEPSRGSNYTQLLNLYREAELWDKAANLRVSMKEKGLKKSPGCSWIEVRNGVDVFFSGDSSSPRTVEVCETLWSLKRNMERETELSLNCYV</sequence>
<dbReference type="InterPro" id="IPR046960">
    <property type="entry name" value="PPR_At4g14850-like_plant"/>
</dbReference>
<dbReference type="GO" id="GO:0003729">
    <property type="term" value="F:mRNA binding"/>
    <property type="evidence" value="ECO:0007669"/>
    <property type="project" value="UniProtKB-ARBA"/>
</dbReference>
<dbReference type="OMA" id="LISCSMT"/>
<dbReference type="PANTHER" id="PTHR47926">
    <property type="entry name" value="PENTATRICOPEPTIDE REPEAT-CONTAINING PROTEIN"/>
    <property type="match status" value="1"/>
</dbReference>
<gene>
    <name evidence="2" type="primary">LOC104594474</name>
</gene>
<dbReference type="FunCoup" id="A0A1U7ZMW6">
    <property type="interactions" value="108"/>
</dbReference>
<evidence type="ECO:0000313" key="2">
    <source>
        <dbReference type="RefSeq" id="XP_010253060.1"/>
    </source>
</evidence>
<dbReference type="Pfam" id="PF20431">
    <property type="entry name" value="E_motif"/>
    <property type="match status" value="1"/>
</dbReference>
<name>A0A1U7ZMW6_NELNU</name>
<keyword evidence="1" id="KW-1185">Reference proteome</keyword>
<dbReference type="eggNOG" id="KOG4197">
    <property type="taxonomic scope" value="Eukaryota"/>
</dbReference>
<dbReference type="InterPro" id="IPR002885">
    <property type="entry name" value="PPR_rpt"/>
</dbReference>
<dbReference type="RefSeq" id="XP_010253060.1">
    <property type="nucleotide sequence ID" value="XM_010254758.2"/>
</dbReference>
<dbReference type="PROSITE" id="PS51375">
    <property type="entry name" value="PPR"/>
    <property type="match status" value="8"/>
</dbReference>